<dbReference type="RefSeq" id="XP_046062873.1">
    <property type="nucleotide sequence ID" value="XM_046203059.1"/>
</dbReference>
<dbReference type="EMBL" id="JAEUBE010000158">
    <property type="protein sequence ID" value="KAH3668459.1"/>
    <property type="molecule type" value="Genomic_DNA"/>
</dbReference>
<evidence type="ECO:0008006" key="10">
    <source>
        <dbReference type="Google" id="ProtNLM"/>
    </source>
</evidence>
<dbReference type="GeneID" id="70234180"/>
<dbReference type="InterPro" id="IPR046965">
    <property type="entry name" value="Cyclin_A/B-like"/>
</dbReference>
<dbReference type="InterPro" id="IPR036915">
    <property type="entry name" value="Cyclin-like_sf"/>
</dbReference>
<reference evidence="8" key="2">
    <citation type="submission" date="2021-01" db="EMBL/GenBank/DDBJ databases">
        <authorList>
            <person name="Schikora-Tamarit M.A."/>
        </authorList>
    </citation>
    <scope>NUCLEOTIDE SEQUENCE</scope>
    <source>
        <strain evidence="8">CBS6075</strain>
    </source>
</reference>
<feature type="domain" description="Cyclin-like" evidence="6">
    <location>
        <begin position="201"/>
        <end position="285"/>
    </location>
</feature>
<keyword evidence="3" id="KW-0131">Cell cycle</keyword>
<feature type="compositionally biased region" description="Polar residues" evidence="5">
    <location>
        <begin position="42"/>
        <end position="54"/>
    </location>
</feature>
<dbReference type="OrthoDB" id="5590282at2759"/>
<evidence type="ECO:0000259" key="6">
    <source>
        <dbReference type="SMART" id="SM00385"/>
    </source>
</evidence>
<accession>A0A9P8PBZ9</accession>
<proteinExistence type="inferred from homology"/>
<feature type="compositionally biased region" description="Polar residues" evidence="5">
    <location>
        <begin position="62"/>
        <end position="71"/>
    </location>
</feature>
<evidence type="ECO:0000313" key="9">
    <source>
        <dbReference type="Proteomes" id="UP000769157"/>
    </source>
</evidence>
<evidence type="ECO:0000256" key="4">
    <source>
        <dbReference type="RuleBase" id="RU000383"/>
    </source>
</evidence>
<dbReference type="FunFam" id="1.10.472.10:FF:000001">
    <property type="entry name" value="G2/mitotic-specific cyclin"/>
    <property type="match status" value="1"/>
</dbReference>
<dbReference type="InterPro" id="IPR006671">
    <property type="entry name" value="Cyclin_N"/>
</dbReference>
<feature type="region of interest" description="Disordered" evidence="5">
    <location>
        <begin position="1"/>
        <end position="134"/>
    </location>
</feature>
<sequence>MSRVSVPMGVYDSNQQELSQMQMDDENMPQISGVVSAKGLATESQARPRQSLTRARSVLTDIDSNSGVNEPQKQRQSLLHQQAQQTSKNSTGHAVRPLKVRADQESLENEAKRVSLKRQATDSSSDFLEQGTQEVKKAKVEHDYKWDDLDADDADDPLMVSEYVNDIFEYLHELEIKTLPDPNYLHWQRNLRPKMRSILVDWMVEVHLKFRLLPETLYLAINIMDRFMSRESVQVDRLQLLATGSLFIAAKYEEVYSPSVKNYAYVTDGGFTEEEILNAEKFILEILKFNMSYPNPMNFLRRISKADDYDVQSRTIGKYLLEISIIDHKFIGYLPSLCSAAAMYIARKMVAKNEWNGNLIHYSGGYKESDLKEVSEMIIDYLISPIVHEEFFKKYASRKFMKVSILARQWAKRITSEGKNIMDAVL</sequence>
<evidence type="ECO:0000256" key="3">
    <source>
        <dbReference type="ARBA" id="ARBA00023306"/>
    </source>
</evidence>
<dbReference type="PANTHER" id="PTHR10177">
    <property type="entry name" value="CYCLINS"/>
    <property type="match status" value="1"/>
</dbReference>
<feature type="domain" description="Cyclin C-terminal" evidence="7">
    <location>
        <begin position="294"/>
        <end position="409"/>
    </location>
</feature>
<evidence type="ECO:0000259" key="7">
    <source>
        <dbReference type="SMART" id="SM01332"/>
    </source>
</evidence>
<dbReference type="GO" id="GO:0044772">
    <property type="term" value="P:mitotic cell cycle phase transition"/>
    <property type="evidence" value="ECO:0007669"/>
    <property type="project" value="InterPro"/>
</dbReference>
<comment type="similarity">
    <text evidence="4">Belongs to the cyclin family.</text>
</comment>
<evidence type="ECO:0000256" key="1">
    <source>
        <dbReference type="ARBA" id="ARBA00022618"/>
    </source>
</evidence>
<evidence type="ECO:0000256" key="5">
    <source>
        <dbReference type="SAM" id="MobiDB-lite"/>
    </source>
</evidence>
<dbReference type="Proteomes" id="UP000769157">
    <property type="component" value="Unassembled WGS sequence"/>
</dbReference>
<keyword evidence="1" id="KW-0132">Cell division</keyword>
<dbReference type="Pfam" id="PF00134">
    <property type="entry name" value="Cyclin_N"/>
    <property type="match status" value="1"/>
</dbReference>
<keyword evidence="2 4" id="KW-0195">Cyclin</keyword>
<dbReference type="InterPro" id="IPR013763">
    <property type="entry name" value="Cyclin-like_dom"/>
</dbReference>
<evidence type="ECO:0000256" key="2">
    <source>
        <dbReference type="ARBA" id="ARBA00023127"/>
    </source>
</evidence>
<dbReference type="InterPro" id="IPR039361">
    <property type="entry name" value="Cyclin"/>
</dbReference>
<dbReference type="Gene3D" id="1.10.472.10">
    <property type="entry name" value="Cyclin-like"/>
    <property type="match status" value="2"/>
</dbReference>
<dbReference type="GO" id="GO:0016538">
    <property type="term" value="F:cyclin-dependent protein serine/threonine kinase regulator activity"/>
    <property type="evidence" value="ECO:0007669"/>
    <property type="project" value="InterPro"/>
</dbReference>
<dbReference type="SUPFAM" id="SSF47954">
    <property type="entry name" value="Cyclin-like"/>
    <property type="match status" value="2"/>
</dbReference>
<dbReference type="AlphaFoldDB" id="A0A9P8PBZ9"/>
<feature type="compositionally biased region" description="Polar residues" evidence="5">
    <location>
        <begin position="12"/>
        <end position="22"/>
    </location>
</feature>
<protein>
    <recommendedName>
        <fullName evidence="10">Cyclin N-terminal domain-containing protein</fullName>
    </recommendedName>
</protein>
<feature type="compositionally biased region" description="Basic and acidic residues" evidence="5">
    <location>
        <begin position="100"/>
        <end position="113"/>
    </location>
</feature>
<dbReference type="InterPro" id="IPR048258">
    <property type="entry name" value="Cyclins_cyclin-box"/>
</dbReference>
<evidence type="ECO:0000313" key="8">
    <source>
        <dbReference type="EMBL" id="KAH3668459.1"/>
    </source>
</evidence>
<dbReference type="PROSITE" id="PS00292">
    <property type="entry name" value="CYCLINS"/>
    <property type="match status" value="1"/>
</dbReference>
<dbReference type="SMART" id="SM01332">
    <property type="entry name" value="Cyclin_C"/>
    <property type="match status" value="1"/>
</dbReference>
<feature type="compositionally biased region" description="Low complexity" evidence="5">
    <location>
        <begin position="74"/>
        <end position="85"/>
    </location>
</feature>
<feature type="domain" description="Cyclin-like" evidence="6">
    <location>
        <begin position="298"/>
        <end position="380"/>
    </location>
</feature>
<reference evidence="8" key="1">
    <citation type="journal article" date="2021" name="Open Biol.">
        <title>Shared evolutionary footprints suggest mitochondrial oxidative damage underlies multiple complex I losses in fungi.</title>
        <authorList>
            <person name="Schikora-Tamarit M.A."/>
            <person name="Marcet-Houben M."/>
            <person name="Nosek J."/>
            <person name="Gabaldon T."/>
        </authorList>
    </citation>
    <scope>NUCLEOTIDE SEQUENCE</scope>
    <source>
        <strain evidence="8">CBS6075</strain>
    </source>
</reference>
<dbReference type="CDD" id="cd20568">
    <property type="entry name" value="CYCLIN_CLBs_yeast_rpt1"/>
    <property type="match status" value="1"/>
</dbReference>
<dbReference type="PIRSF" id="PIRSF001771">
    <property type="entry name" value="Cyclin_A_B_D_E"/>
    <property type="match status" value="1"/>
</dbReference>
<feature type="compositionally biased region" description="Polar residues" evidence="5">
    <location>
        <begin position="121"/>
        <end position="133"/>
    </location>
</feature>
<dbReference type="Pfam" id="PF02984">
    <property type="entry name" value="Cyclin_C"/>
    <property type="match status" value="1"/>
</dbReference>
<keyword evidence="9" id="KW-1185">Reference proteome</keyword>
<dbReference type="GO" id="GO:0007346">
    <property type="term" value="P:regulation of mitotic cell cycle"/>
    <property type="evidence" value="ECO:0007669"/>
    <property type="project" value="UniProtKB-ARBA"/>
</dbReference>
<comment type="caution">
    <text evidence="8">The sequence shown here is derived from an EMBL/GenBank/DDBJ whole genome shotgun (WGS) entry which is preliminary data.</text>
</comment>
<dbReference type="GO" id="GO:0051301">
    <property type="term" value="P:cell division"/>
    <property type="evidence" value="ECO:0007669"/>
    <property type="project" value="UniProtKB-KW"/>
</dbReference>
<gene>
    <name evidence="8" type="ORF">OGAPHI_002213</name>
</gene>
<organism evidence="8 9">
    <name type="scientific">Ogataea philodendri</name>
    <dbReference type="NCBI Taxonomy" id="1378263"/>
    <lineage>
        <taxon>Eukaryota</taxon>
        <taxon>Fungi</taxon>
        <taxon>Dikarya</taxon>
        <taxon>Ascomycota</taxon>
        <taxon>Saccharomycotina</taxon>
        <taxon>Pichiomycetes</taxon>
        <taxon>Pichiales</taxon>
        <taxon>Pichiaceae</taxon>
        <taxon>Ogataea</taxon>
    </lineage>
</organism>
<dbReference type="SMART" id="SM00385">
    <property type="entry name" value="CYCLIN"/>
    <property type="match status" value="2"/>
</dbReference>
<dbReference type="InterPro" id="IPR004367">
    <property type="entry name" value="Cyclin_C-dom"/>
</dbReference>
<name>A0A9P8PBZ9_9ASCO</name>
<dbReference type="CDD" id="cd20512">
    <property type="entry name" value="CYCLIN_CLBs_yeast_rpt2"/>
    <property type="match status" value="1"/>
</dbReference>